<dbReference type="AlphaFoldDB" id="A0A1X7SXW0"/>
<name>A0A1X7SXW0_AMPQE</name>
<proteinExistence type="predicted"/>
<evidence type="ECO:0000313" key="1">
    <source>
        <dbReference type="EnsemblMetazoa" id="Aqu2.1.06918_001"/>
    </source>
</evidence>
<accession>A0A1X7SXW0</accession>
<sequence>MTRSFGIRRADIIENGYVGVAELFKEYSFLQNVFQLMHELCRLLQKPRHFIDDAAVKWETKSEVLVKYTSEVES</sequence>
<protein>
    <submittedName>
        <fullName evidence="1">Uncharacterized protein</fullName>
    </submittedName>
</protein>
<dbReference type="EnsemblMetazoa" id="Aqu2.1.06918_001">
    <property type="protein sequence ID" value="Aqu2.1.06918_001"/>
    <property type="gene ID" value="Aqu2.1.06918"/>
</dbReference>
<organism evidence="1">
    <name type="scientific">Amphimedon queenslandica</name>
    <name type="common">Sponge</name>
    <dbReference type="NCBI Taxonomy" id="400682"/>
    <lineage>
        <taxon>Eukaryota</taxon>
        <taxon>Metazoa</taxon>
        <taxon>Porifera</taxon>
        <taxon>Demospongiae</taxon>
        <taxon>Heteroscleromorpha</taxon>
        <taxon>Haplosclerida</taxon>
        <taxon>Niphatidae</taxon>
        <taxon>Amphimedon</taxon>
    </lineage>
</organism>
<dbReference type="InParanoid" id="A0A1X7SXW0"/>
<reference evidence="1" key="1">
    <citation type="submission" date="2017-05" db="UniProtKB">
        <authorList>
            <consortium name="EnsemblMetazoa"/>
        </authorList>
    </citation>
    <scope>IDENTIFICATION</scope>
</reference>